<keyword evidence="3" id="KW-0813">Transport</keyword>
<dbReference type="PANTHER" id="PTHR42810">
    <property type="entry name" value="PURINE PERMEASE C1399.01C-RELATED"/>
    <property type="match status" value="1"/>
</dbReference>
<feature type="transmembrane region" description="Helical" evidence="8">
    <location>
        <begin position="169"/>
        <end position="189"/>
    </location>
</feature>
<keyword evidence="6 8" id="KW-1133">Transmembrane helix</keyword>
<feature type="transmembrane region" description="Helical" evidence="8">
    <location>
        <begin position="347"/>
        <end position="368"/>
    </location>
</feature>
<keyword evidence="5 8" id="KW-0812">Transmembrane</keyword>
<dbReference type="AlphaFoldDB" id="A0A0G3ICC3"/>
<comment type="subcellular location">
    <subcellularLocation>
        <location evidence="1">Cell membrane</location>
        <topology evidence="1">Multi-pass membrane protein</topology>
    </subcellularLocation>
</comment>
<accession>A0A0G3ICC3</accession>
<evidence type="ECO:0000256" key="7">
    <source>
        <dbReference type="ARBA" id="ARBA00023136"/>
    </source>
</evidence>
<evidence type="ECO:0000256" key="6">
    <source>
        <dbReference type="ARBA" id="ARBA00022989"/>
    </source>
</evidence>
<dbReference type="Proteomes" id="UP000035050">
    <property type="component" value="Plasmid pPO70-1"/>
</dbReference>
<protein>
    <recommendedName>
        <fullName evidence="11">Purine permease</fullName>
    </recommendedName>
</protein>
<geneLocation type="plasmid" evidence="9 10">
    <name>pPO70-1</name>
</geneLocation>
<dbReference type="EMBL" id="CP011518">
    <property type="protein sequence ID" value="AKK24847.1"/>
    <property type="molecule type" value="Genomic_DNA"/>
</dbReference>
<feature type="transmembrane region" description="Helical" evidence="8">
    <location>
        <begin position="196"/>
        <end position="215"/>
    </location>
</feature>
<feature type="transmembrane region" description="Helical" evidence="8">
    <location>
        <begin position="103"/>
        <end position="125"/>
    </location>
</feature>
<evidence type="ECO:0008006" key="11">
    <source>
        <dbReference type="Google" id="ProtNLM"/>
    </source>
</evidence>
<feature type="transmembrane region" description="Helical" evidence="8">
    <location>
        <begin position="406"/>
        <end position="429"/>
    </location>
</feature>
<dbReference type="InterPro" id="IPR017588">
    <property type="entry name" value="UacT-like"/>
</dbReference>
<feature type="transmembrane region" description="Helical" evidence="8">
    <location>
        <begin position="242"/>
        <end position="266"/>
    </location>
</feature>
<dbReference type="NCBIfam" id="TIGR00801">
    <property type="entry name" value="ncs2"/>
    <property type="match status" value="1"/>
</dbReference>
<evidence type="ECO:0000256" key="1">
    <source>
        <dbReference type="ARBA" id="ARBA00004651"/>
    </source>
</evidence>
<keyword evidence="4" id="KW-1003">Cell membrane</keyword>
<dbReference type="InterPro" id="IPR006043">
    <property type="entry name" value="NCS2"/>
</dbReference>
<dbReference type="InterPro" id="IPR006042">
    <property type="entry name" value="Xan_ur_permease"/>
</dbReference>
<dbReference type="GO" id="GO:0005886">
    <property type="term" value="C:plasma membrane"/>
    <property type="evidence" value="ECO:0007669"/>
    <property type="project" value="UniProtKB-SubCell"/>
</dbReference>
<keyword evidence="10" id="KW-1185">Reference proteome</keyword>
<keyword evidence="9" id="KW-0614">Plasmid</keyword>
<evidence type="ECO:0000256" key="3">
    <source>
        <dbReference type="ARBA" id="ARBA00022448"/>
    </source>
</evidence>
<feature type="transmembrane region" description="Helical" evidence="8">
    <location>
        <begin position="319"/>
        <end position="341"/>
    </location>
</feature>
<keyword evidence="7 8" id="KW-0472">Membrane</keyword>
<dbReference type="OrthoDB" id="9805749at2"/>
<dbReference type="PANTHER" id="PTHR42810:SF4">
    <property type="entry name" value="URIC ACID TRANSPORTER UACT"/>
    <property type="match status" value="1"/>
</dbReference>
<feature type="transmembrane region" description="Helical" evidence="8">
    <location>
        <begin position="51"/>
        <end position="68"/>
    </location>
</feature>
<name>A0A0G3ICC3_9BURK</name>
<organism evidence="9 10">
    <name type="scientific">Pandoraea oxalativorans</name>
    <dbReference type="NCBI Taxonomy" id="573737"/>
    <lineage>
        <taxon>Bacteria</taxon>
        <taxon>Pseudomonadati</taxon>
        <taxon>Pseudomonadota</taxon>
        <taxon>Betaproteobacteria</taxon>
        <taxon>Burkholderiales</taxon>
        <taxon>Burkholderiaceae</taxon>
        <taxon>Pandoraea</taxon>
    </lineage>
</organism>
<dbReference type="NCBIfam" id="NF037981">
    <property type="entry name" value="NCS2_1"/>
    <property type="match status" value="1"/>
</dbReference>
<feature type="transmembrane region" description="Helical" evidence="8">
    <location>
        <begin position="132"/>
        <end position="157"/>
    </location>
</feature>
<evidence type="ECO:0000313" key="10">
    <source>
        <dbReference type="Proteomes" id="UP000035050"/>
    </source>
</evidence>
<reference evidence="9" key="1">
    <citation type="submission" date="2016-06" db="EMBL/GenBank/DDBJ databases">
        <title>Pandoraea oxalativorans DSM 23570 Genome Sequencing.</title>
        <authorList>
            <person name="Ee R."/>
            <person name="Lim Y.-L."/>
            <person name="Yong D."/>
            <person name="Yin W.-F."/>
            <person name="Chan K.-G."/>
        </authorList>
    </citation>
    <scope>NUCLEOTIDE SEQUENCE</scope>
    <source>
        <strain evidence="9">DSM 23570</strain>
        <plasmid evidence="9">pPO70-1</plasmid>
    </source>
</reference>
<dbReference type="GO" id="GO:0042907">
    <property type="term" value="F:xanthine transmembrane transporter activity"/>
    <property type="evidence" value="ECO:0007669"/>
    <property type="project" value="TreeGrafter"/>
</dbReference>
<dbReference type="NCBIfam" id="TIGR03173">
    <property type="entry name" value="pbuX"/>
    <property type="match status" value="1"/>
</dbReference>
<evidence type="ECO:0000256" key="8">
    <source>
        <dbReference type="SAM" id="Phobius"/>
    </source>
</evidence>
<feature type="transmembrane region" description="Helical" evidence="8">
    <location>
        <begin position="380"/>
        <end position="400"/>
    </location>
</feature>
<feature type="transmembrane region" description="Helical" evidence="8">
    <location>
        <begin position="80"/>
        <end position="97"/>
    </location>
</feature>
<dbReference type="Pfam" id="PF00860">
    <property type="entry name" value="Xan_ur_permease"/>
    <property type="match status" value="1"/>
</dbReference>
<gene>
    <name evidence="9" type="ORF">MB84_29170</name>
</gene>
<dbReference type="PATRIC" id="fig|573737.6.peg.5828"/>
<evidence type="ECO:0000256" key="4">
    <source>
        <dbReference type="ARBA" id="ARBA00022475"/>
    </source>
</evidence>
<evidence type="ECO:0000313" key="9">
    <source>
        <dbReference type="EMBL" id="AKK24847.1"/>
    </source>
</evidence>
<evidence type="ECO:0000256" key="5">
    <source>
        <dbReference type="ARBA" id="ARBA00022692"/>
    </source>
</evidence>
<sequence>MNSNAASSLNPLSSPGKMVLLGLQHVLVMSASAVAFPRLIGEALRLPADQIAGMISAALLVGGLITLVQSLGVGRFGIRLPVMMGVSFAGSGAMLAIGSDPNLGLAGVFGAMLVSGLLCIVLAPLLGRLRYLFPPVVIGSILLTIGMSLLDISAHWMAGGAGVTDFGSPTYLCVAFGVLLVVMALLKFGRGFVRNVAILIGLAAGMIVCVARGLATLDGVAQAPWLEIVRPFHLAGLKFEPWSIVAMCVVMLVNTVETAGVFMALGELTGVEVRRRDIVRGFRADGLGTALAAVFNVFPYTTYAENVGLLVATGVRSRFVTATAAGILVVLALFPKLAAVIAAVPVYVLGSVSMITFGMICVAAIRVLAKVDYERNTANAWIVAVSVGIGMTPAFAPKFFQFFPPSLAPLLHSGVVLAALVAVSLNGVLNARRSDTQDTQNTQNTQDTQMS</sequence>
<dbReference type="RefSeq" id="WP_084010116.1">
    <property type="nucleotide sequence ID" value="NZ_CP011518.2"/>
</dbReference>
<comment type="similarity">
    <text evidence="2">Belongs to the nucleobase:cation symporter-2 (NCS2) (TC 2.A.40) family.</text>
</comment>
<dbReference type="KEGG" id="pox:MB84_29170"/>
<proteinExistence type="inferred from homology"/>
<evidence type="ECO:0000256" key="2">
    <source>
        <dbReference type="ARBA" id="ARBA00008821"/>
    </source>
</evidence>